<dbReference type="EMBL" id="DVFT01000157">
    <property type="protein sequence ID" value="HIQ97010.1"/>
    <property type="molecule type" value="Genomic_DNA"/>
</dbReference>
<dbReference type="Proteomes" id="UP000886886">
    <property type="component" value="Unassembled WGS sequence"/>
</dbReference>
<reference evidence="1" key="2">
    <citation type="journal article" date="2021" name="PeerJ">
        <title>Extensive microbial diversity within the chicken gut microbiome revealed by metagenomics and culture.</title>
        <authorList>
            <person name="Gilroy R."/>
            <person name="Ravi A."/>
            <person name="Getino M."/>
            <person name="Pursley I."/>
            <person name="Horton D.L."/>
            <person name="Alikhan N.F."/>
            <person name="Baker D."/>
            <person name="Gharbi K."/>
            <person name="Hall N."/>
            <person name="Watson M."/>
            <person name="Adriaenssens E.M."/>
            <person name="Foster-Nyarko E."/>
            <person name="Jarju S."/>
            <person name="Secka A."/>
            <person name="Antonio M."/>
            <person name="Oren A."/>
            <person name="Chaudhuri R.R."/>
            <person name="La Ragione R."/>
            <person name="Hildebrand F."/>
            <person name="Pallen M.J."/>
        </authorList>
    </citation>
    <scope>NUCLEOTIDE SEQUENCE</scope>
    <source>
        <strain evidence="1">ChiSjej3B21-11622</strain>
    </source>
</reference>
<evidence type="ECO:0000313" key="1">
    <source>
        <dbReference type="EMBL" id="HIQ97010.1"/>
    </source>
</evidence>
<dbReference type="AlphaFoldDB" id="A0A9D1D199"/>
<name>A0A9D1D199_9FIRM</name>
<evidence type="ECO:0000313" key="2">
    <source>
        <dbReference type="Proteomes" id="UP000886886"/>
    </source>
</evidence>
<comment type="caution">
    <text evidence="1">The sequence shown here is derived from an EMBL/GenBank/DDBJ whole genome shotgun (WGS) entry which is preliminary data.</text>
</comment>
<proteinExistence type="predicted"/>
<accession>A0A9D1D199</accession>
<gene>
    <name evidence="1" type="ORF">IAB26_10660</name>
</gene>
<organism evidence="1 2">
    <name type="scientific">Candidatus Limivivens merdigallinarum</name>
    <dbReference type="NCBI Taxonomy" id="2840859"/>
    <lineage>
        <taxon>Bacteria</taxon>
        <taxon>Bacillati</taxon>
        <taxon>Bacillota</taxon>
        <taxon>Clostridia</taxon>
        <taxon>Lachnospirales</taxon>
        <taxon>Lachnospiraceae</taxon>
        <taxon>Lachnospiraceae incertae sedis</taxon>
        <taxon>Candidatus Limivivens</taxon>
    </lineage>
</organism>
<sequence>MNVAEMLDELKRKAWEDEGLRQELLATRQEKNPLSAFCRKCREYGYPIYEMELIQEGEEFYASMRRSTNGGGENSPMLEGEDDYYELFFSSLEEKRKMGEDRR</sequence>
<reference evidence="1" key="1">
    <citation type="submission" date="2020-10" db="EMBL/GenBank/DDBJ databases">
        <authorList>
            <person name="Gilroy R."/>
        </authorList>
    </citation>
    <scope>NUCLEOTIDE SEQUENCE</scope>
    <source>
        <strain evidence="1">ChiSjej3B21-11622</strain>
    </source>
</reference>
<protein>
    <submittedName>
        <fullName evidence="1">Uncharacterized protein</fullName>
    </submittedName>
</protein>